<dbReference type="Proteomes" id="UP001215280">
    <property type="component" value="Unassembled WGS sequence"/>
</dbReference>
<proteinExistence type="predicted"/>
<dbReference type="AlphaFoldDB" id="A0AAD7K7P4"/>
<reference evidence="2" key="1">
    <citation type="submission" date="2023-03" db="EMBL/GenBank/DDBJ databases">
        <title>Massive genome expansion in bonnet fungi (Mycena s.s.) driven by repeated elements and novel gene families across ecological guilds.</title>
        <authorList>
            <consortium name="Lawrence Berkeley National Laboratory"/>
            <person name="Harder C.B."/>
            <person name="Miyauchi S."/>
            <person name="Viragh M."/>
            <person name="Kuo A."/>
            <person name="Thoen E."/>
            <person name="Andreopoulos B."/>
            <person name="Lu D."/>
            <person name="Skrede I."/>
            <person name="Drula E."/>
            <person name="Henrissat B."/>
            <person name="Morin E."/>
            <person name="Kohler A."/>
            <person name="Barry K."/>
            <person name="LaButti K."/>
            <person name="Morin E."/>
            <person name="Salamov A."/>
            <person name="Lipzen A."/>
            <person name="Mereny Z."/>
            <person name="Hegedus B."/>
            <person name="Baldrian P."/>
            <person name="Stursova M."/>
            <person name="Weitz H."/>
            <person name="Taylor A."/>
            <person name="Grigoriev I.V."/>
            <person name="Nagy L.G."/>
            <person name="Martin F."/>
            <person name="Kauserud H."/>
        </authorList>
    </citation>
    <scope>NUCLEOTIDE SEQUENCE</scope>
    <source>
        <strain evidence="2">CBHHK188m</strain>
    </source>
</reference>
<comment type="caution">
    <text evidence="2">The sequence shown here is derived from an EMBL/GenBank/DDBJ whole genome shotgun (WGS) entry which is preliminary data.</text>
</comment>
<dbReference type="EMBL" id="JARJLG010000006">
    <property type="protein sequence ID" value="KAJ7780043.1"/>
    <property type="molecule type" value="Genomic_DNA"/>
</dbReference>
<evidence type="ECO:0000256" key="1">
    <source>
        <dbReference type="SAM" id="Coils"/>
    </source>
</evidence>
<protein>
    <recommendedName>
        <fullName evidence="4">F-box domain-containing protein</fullName>
    </recommendedName>
</protein>
<accession>A0AAD7K7P4</accession>
<keyword evidence="3" id="KW-1185">Reference proteome</keyword>
<feature type="coiled-coil region" evidence="1">
    <location>
        <begin position="67"/>
        <end position="94"/>
    </location>
</feature>
<name>A0AAD7K7P4_9AGAR</name>
<evidence type="ECO:0000313" key="2">
    <source>
        <dbReference type="EMBL" id="KAJ7780043.1"/>
    </source>
</evidence>
<evidence type="ECO:0008006" key="4">
    <source>
        <dbReference type="Google" id="ProtNLM"/>
    </source>
</evidence>
<gene>
    <name evidence="2" type="ORF">DFH07DRAFT_793539</name>
</gene>
<evidence type="ECO:0000313" key="3">
    <source>
        <dbReference type="Proteomes" id="UP001215280"/>
    </source>
</evidence>
<sequence>MTDFGLRCSKSGATVDSNPSAGAVNLNITATPATMARYHELFTTNDTPGSAEITLIRSIVSDTDTRLACLDEEISRLRIRLKSLEEEHASLSSYRAQNKGILSPLRRMPAEVLGEIFSWTLPSATEARDRDKFSTGDSPWVLTQISSRWRTISVSIPSLWSRIDLDDRENPLAAIETQIQRAQTLKIRFYMPPDPQMQMFELLTKHSLRWEELSLGLNREILPLLATVRHRVPRLRRLWMEWDEDNKFHAESMETVDCFLAAPSLVHLGVYDEYHATSIPMPVHQLTQYELAGPVNMHLGILKQAKSLVQARIFAEVGGVAPSEILALTCLRRLYVSDVAFLEHITAPALEELAVDVDDGPTVRACIGSFVDRSSCSLRRLCLRGWPDSLTIVEILLKAPSIMELAIIIYNSDSREAINAMVTTFGMSGSSRGRALATRLRSLSFGCKEIDYPQYLEMMKSWRNAPGSTLESAALAVLEKGPGLDPATRIGLGLLRQGGLDLLLVEGPEAANVIGDWYYNSTFK</sequence>
<keyword evidence="1" id="KW-0175">Coiled coil</keyword>
<organism evidence="2 3">
    <name type="scientific">Mycena maculata</name>
    <dbReference type="NCBI Taxonomy" id="230809"/>
    <lineage>
        <taxon>Eukaryota</taxon>
        <taxon>Fungi</taxon>
        <taxon>Dikarya</taxon>
        <taxon>Basidiomycota</taxon>
        <taxon>Agaricomycotina</taxon>
        <taxon>Agaricomycetes</taxon>
        <taxon>Agaricomycetidae</taxon>
        <taxon>Agaricales</taxon>
        <taxon>Marasmiineae</taxon>
        <taxon>Mycenaceae</taxon>
        <taxon>Mycena</taxon>
    </lineage>
</organism>